<dbReference type="EnsemblBacteria" id="CAD73045">
    <property type="protein sequence ID" value="CAD73045"/>
    <property type="gene ID" value="RB3190"/>
</dbReference>
<dbReference type="KEGG" id="rba:RB3190"/>
<organism evidence="1 2">
    <name type="scientific">Rhodopirellula baltica (strain DSM 10527 / NCIMB 13988 / SH1)</name>
    <dbReference type="NCBI Taxonomy" id="243090"/>
    <lineage>
        <taxon>Bacteria</taxon>
        <taxon>Pseudomonadati</taxon>
        <taxon>Planctomycetota</taxon>
        <taxon>Planctomycetia</taxon>
        <taxon>Pirellulales</taxon>
        <taxon>Pirellulaceae</taxon>
        <taxon>Rhodopirellula</taxon>
    </lineage>
</organism>
<gene>
    <name evidence="1" type="ordered locus">RB3190</name>
</gene>
<protein>
    <submittedName>
        <fullName evidence="1">Uncharacterized protein</fullName>
    </submittedName>
</protein>
<dbReference type="AlphaFoldDB" id="Q7UUN4"/>
<keyword evidence="2" id="KW-1185">Reference proteome</keyword>
<dbReference type="HOGENOM" id="CLU_2635675_0_0_0"/>
<sequence length="77" mass="9150">MWGWGKPSLSDFESEVWHGRLFWVRNFPAFLTLSFGSQQSKRLDRTIALTWTFRQSLDSLLLSRWLAADWSPMTERN</sequence>
<dbReference type="STRING" id="243090.RB3190"/>
<dbReference type="Proteomes" id="UP000001025">
    <property type="component" value="Chromosome"/>
</dbReference>
<accession>Q7UUN4</accession>
<name>Q7UUN4_RHOBA</name>
<reference evidence="1 2" key="1">
    <citation type="journal article" date="2003" name="Proc. Natl. Acad. Sci. U.S.A.">
        <title>Complete genome sequence of the marine planctomycete Pirellula sp. strain 1.</title>
        <authorList>
            <person name="Gloeckner F.O."/>
            <person name="Kube M."/>
            <person name="Bauer M."/>
            <person name="Teeling H."/>
            <person name="Lombardot T."/>
            <person name="Ludwig W."/>
            <person name="Gade D."/>
            <person name="Beck A."/>
            <person name="Borzym K."/>
            <person name="Heitmann K."/>
            <person name="Rabus R."/>
            <person name="Schlesner H."/>
            <person name="Amann R."/>
            <person name="Reinhardt R."/>
        </authorList>
    </citation>
    <scope>NUCLEOTIDE SEQUENCE [LARGE SCALE GENOMIC DNA]</scope>
    <source>
        <strain evidence="2">DSM 10527 / NCIMB 13988 / SH1</strain>
    </source>
</reference>
<evidence type="ECO:0000313" key="2">
    <source>
        <dbReference type="Proteomes" id="UP000001025"/>
    </source>
</evidence>
<evidence type="ECO:0000313" key="1">
    <source>
        <dbReference type="EMBL" id="CAD73045.1"/>
    </source>
</evidence>
<dbReference type="InParanoid" id="Q7UUN4"/>
<dbReference type="EMBL" id="BX294138">
    <property type="protein sequence ID" value="CAD73045.1"/>
    <property type="molecule type" value="Genomic_DNA"/>
</dbReference>
<proteinExistence type="predicted"/>